<gene>
    <name evidence="2" type="ORF">M9458_016063</name>
</gene>
<comment type="caution">
    <text evidence="2">The sequence shown here is derived from an EMBL/GenBank/DDBJ whole genome shotgun (WGS) entry which is preliminary data.</text>
</comment>
<accession>A0ABD0QRX8</accession>
<sequence>AKMSIQSSAFAPTIDAHSFQPQVKTLVSPSIDAKQQLQRKIQKKQQEQKLHSPLPGEAQARRADGGMTPGAGTGIPCGSPALLSPQPIGIVVAAVSSPIT</sequence>
<evidence type="ECO:0000313" key="2">
    <source>
        <dbReference type="EMBL" id="KAL0188964.1"/>
    </source>
</evidence>
<feature type="non-terminal residue" evidence="2">
    <location>
        <position position="1"/>
    </location>
</feature>
<dbReference type="AlphaFoldDB" id="A0ABD0QRX8"/>
<dbReference type="EMBL" id="JAMKFB020000007">
    <property type="protein sequence ID" value="KAL0188964.1"/>
    <property type="molecule type" value="Genomic_DNA"/>
</dbReference>
<dbReference type="Proteomes" id="UP001529510">
    <property type="component" value="Unassembled WGS sequence"/>
</dbReference>
<reference evidence="2 3" key="1">
    <citation type="submission" date="2024-05" db="EMBL/GenBank/DDBJ databases">
        <title>Genome sequencing and assembly of Indian major carp, Cirrhinus mrigala (Hamilton, 1822).</title>
        <authorList>
            <person name="Mohindra V."/>
            <person name="Chowdhury L.M."/>
            <person name="Lal K."/>
            <person name="Jena J.K."/>
        </authorList>
    </citation>
    <scope>NUCLEOTIDE SEQUENCE [LARGE SCALE GENOMIC DNA]</scope>
    <source>
        <strain evidence="2">CM1030</strain>
        <tissue evidence="2">Blood</tissue>
    </source>
</reference>
<keyword evidence="3" id="KW-1185">Reference proteome</keyword>
<dbReference type="PANTHER" id="PTHR12619">
    <property type="entry name" value="RFX TRANSCRIPTION FACTOR FAMILY"/>
    <property type="match status" value="1"/>
</dbReference>
<proteinExistence type="predicted"/>
<name>A0ABD0QRX8_CIRMR</name>
<organism evidence="2 3">
    <name type="scientific">Cirrhinus mrigala</name>
    <name type="common">Mrigala</name>
    <dbReference type="NCBI Taxonomy" id="683832"/>
    <lineage>
        <taxon>Eukaryota</taxon>
        <taxon>Metazoa</taxon>
        <taxon>Chordata</taxon>
        <taxon>Craniata</taxon>
        <taxon>Vertebrata</taxon>
        <taxon>Euteleostomi</taxon>
        <taxon>Actinopterygii</taxon>
        <taxon>Neopterygii</taxon>
        <taxon>Teleostei</taxon>
        <taxon>Ostariophysi</taxon>
        <taxon>Cypriniformes</taxon>
        <taxon>Cyprinidae</taxon>
        <taxon>Labeoninae</taxon>
        <taxon>Labeonini</taxon>
        <taxon>Cirrhinus</taxon>
    </lineage>
</organism>
<evidence type="ECO:0000313" key="3">
    <source>
        <dbReference type="Proteomes" id="UP001529510"/>
    </source>
</evidence>
<dbReference type="PANTHER" id="PTHR12619:SF2">
    <property type="entry name" value="DNA-BINDING PROTEIN RFX7"/>
    <property type="match status" value="1"/>
</dbReference>
<feature type="region of interest" description="Disordered" evidence="1">
    <location>
        <begin position="30"/>
        <end position="78"/>
    </location>
</feature>
<feature type="non-terminal residue" evidence="2">
    <location>
        <position position="100"/>
    </location>
</feature>
<dbReference type="InterPro" id="IPR039779">
    <property type="entry name" value="RFX-like"/>
</dbReference>
<evidence type="ECO:0000256" key="1">
    <source>
        <dbReference type="SAM" id="MobiDB-lite"/>
    </source>
</evidence>
<protein>
    <submittedName>
        <fullName evidence="2">Uncharacterized protein</fullName>
    </submittedName>
</protein>